<keyword evidence="1" id="KW-0614">Plasmid</keyword>
<dbReference type="EMBL" id="CP000476">
    <property type="protein sequence ID" value="ABM10816.1"/>
    <property type="molecule type" value="Genomic_DNA"/>
</dbReference>
<reference evidence="1 2" key="1">
    <citation type="journal article" date="2006" name="PLoS Genet.">
        <title>Secrets of soil survival revealed by the genome sequence of Arthrobacter aurescens TC1.</title>
        <authorList>
            <person name="Mongodin E.F."/>
            <person name="Shapir N."/>
            <person name="Daugherty S.C."/>
            <person name="DeBoy R.T."/>
            <person name="Emerson J.B."/>
            <person name="Shvartzbeyn A."/>
            <person name="Radune D."/>
            <person name="Vamathevan J."/>
            <person name="Riggs F."/>
            <person name="Grinberg V."/>
            <person name="Khouri H."/>
            <person name="Wackett L.P."/>
            <person name="Nelson K.E."/>
            <person name="Sadowsky M.J."/>
        </authorList>
    </citation>
    <scope>NUCLEOTIDE SEQUENCE [LARGE SCALE GENOMIC DNA]</scope>
    <source>
        <strain evidence="1 2">TC1</strain>
    </source>
</reference>
<keyword evidence="2" id="KW-1185">Reference proteome</keyword>
<evidence type="ECO:0000313" key="1">
    <source>
        <dbReference type="EMBL" id="ABM10816.1"/>
    </source>
</evidence>
<protein>
    <submittedName>
        <fullName evidence="1">Uncharacterized protein</fullName>
    </submittedName>
</protein>
<accession>A1RDS0</accession>
<geneLocation type="plasmid" evidence="1 2">
    <name>pTC2</name>
</geneLocation>
<name>A1RDS0_PAEAT</name>
<sequence>MRRQPPWLKQTSGASFLVATTEIQFDETQQLPQDITNSFLQFLEDKENMHPAG</sequence>
<dbReference type="Proteomes" id="UP000000637">
    <property type="component" value="Plasmid pTC2"/>
</dbReference>
<evidence type="ECO:0000313" key="2">
    <source>
        <dbReference type="Proteomes" id="UP000000637"/>
    </source>
</evidence>
<gene>
    <name evidence="1" type="ordered locus">AAur_pTC20234</name>
</gene>
<organism evidence="1 2">
    <name type="scientific">Paenarthrobacter aurescens (strain TC1)</name>
    <dbReference type="NCBI Taxonomy" id="290340"/>
    <lineage>
        <taxon>Bacteria</taxon>
        <taxon>Bacillati</taxon>
        <taxon>Actinomycetota</taxon>
        <taxon>Actinomycetes</taxon>
        <taxon>Micrococcales</taxon>
        <taxon>Micrococcaceae</taxon>
        <taxon>Paenarthrobacter</taxon>
    </lineage>
</organism>
<dbReference type="AlphaFoldDB" id="A1RDS0"/>
<proteinExistence type="predicted"/>
<dbReference type="KEGG" id="aau:AAur_pTC20234"/>
<dbReference type="HOGENOM" id="CLU_3058014_0_0_11"/>